<dbReference type="EnsemblFungi" id="MAPG_00249T0">
    <property type="protein sequence ID" value="MAPG_00249T0"/>
    <property type="gene ID" value="MAPG_00249"/>
</dbReference>
<dbReference type="VEuPathDB" id="FungiDB:MAPG_00249"/>
<reference evidence="2" key="3">
    <citation type="submission" date="2011-03" db="EMBL/GenBank/DDBJ databases">
        <title>Annotation of Magnaporthe poae ATCC 64411.</title>
        <authorList>
            <person name="Ma L.-J."/>
            <person name="Dead R."/>
            <person name="Young S.K."/>
            <person name="Zeng Q."/>
            <person name="Gargeya S."/>
            <person name="Fitzgerald M."/>
            <person name="Haas B."/>
            <person name="Abouelleil A."/>
            <person name="Alvarado L."/>
            <person name="Arachchi H.M."/>
            <person name="Berlin A."/>
            <person name="Brown A."/>
            <person name="Chapman S.B."/>
            <person name="Chen Z."/>
            <person name="Dunbar C."/>
            <person name="Freedman E."/>
            <person name="Gearin G."/>
            <person name="Gellesch M."/>
            <person name="Goldberg J."/>
            <person name="Griggs A."/>
            <person name="Gujja S."/>
            <person name="Heiman D."/>
            <person name="Howarth C."/>
            <person name="Larson L."/>
            <person name="Lui A."/>
            <person name="MacDonald P.J.P."/>
            <person name="Mehta T."/>
            <person name="Montmayeur A."/>
            <person name="Murphy C."/>
            <person name="Neiman D."/>
            <person name="Pearson M."/>
            <person name="Priest M."/>
            <person name="Roberts A."/>
            <person name="Saif S."/>
            <person name="Shea T."/>
            <person name="Shenoy N."/>
            <person name="Sisk P."/>
            <person name="Stolte C."/>
            <person name="Sykes S."/>
            <person name="Yandava C."/>
            <person name="Wortman J."/>
            <person name="Nusbaum C."/>
            <person name="Birren B."/>
        </authorList>
    </citation>
    <scope>NUCLEOTIDE SEQUENCE</scope>
    <source>
        <strain evidence="2">ATCC 64411</strain>
    </source>
</reference>
<dbReference type="Proteomes" id="UP000011715">
    <property type="component" value="Unassembled WGS sequence"/>
</dbReference>
<dbReference type="EMBL" id="GL876966">
    <property type="protein sequence ID" value="KLU81154.1"/>
    <property type="molecule type" value="Genomic_DNA"/>
</dbReference>
<reference evidence="4" key="2">
    <citation type="submission" date="2010-05" db="EMBL/GenBank/DDBJ databases">
        <title>The genome sequence of Magnaporthe poae strain ATCC 64411.</title>
        <authorList>
            <person name="Ma L.-J."/>
            <person name="Dead R."/>
            <person name="Young S."/>
            <person name="Zeng Q."/>
            <person name="Koehrsen M."/>
            <person name="Alvarado L."/>
            <person name="Berlin A."/>
            <person name="Chapman S.B."/>
            <person name="Chen Z."/>
            <person name="Freedman E."/>
            <person name="Gellesch M."/>
            <person name="Goldberg J."/>
            <person name="Griggs A."/>
            <person name="Gujja S."/>
            <person name="Heilman E.R."/>
            <person name="Heiman D."/>
            <person name="Hepburn T."/>
            <person name="Howarth C."/>
            <person name="Jen D."/>
            <person name="Larson L."/>
            <person name="Mehta T."/>
            <person name="Neiman D."/>
            <person name="Pearson M."/>
            <person name="Roberts A."/>
            <person name="Saif S."/>
            <person name="Shea T."/>
            <person name="Shenoy N."/>
            <person name="Sisk P."/>
            <person name="Stolte C."/>
            <person name="Sykes S."/>
            <person name="Walk T."/>
            <person name="White J."/>
            <person name="Yandava C."/>
            <person name="Haas B."/>
            <person name="Nusbaum C."/>
            <person name="Birren B."/>
        </authorList>
    </citation>
    <scope>NUCLEOTIDE SEQUENCE [LARGE SCALE GENOMIC DNA]</scope>
    <source>
        <strain evidence="4">ATCC 64411 / 73-15</strain>
    </source>
</reference>
<feature type="compositionally biased region" description="Low complexity" evidence="1">
    <location>
        <begin position="43"/>
        <end position="54"/>
    </location>
</feature>
<organism evidence="3 4">
    <name type="scientific">Magnaporthiopsis poae (strain ATCC 64411 / 73-15)</name>
    <name type="common">Kentucky bluegrass fungus</name>
    <name type="synonym">Magnaporthe poae</name>
    <dbReference type="NCBI Taxonomy" id="644358"/>
    <lineage>
        <taxon>Eukaryota</taxon>
        <taxon>Fungi</taxon>
        <taxon>Dikarya</taxon>
        <taxon>Ascomycota</taxon>
        <taxon>Pezizomycotina</taxon>
        <taxon>Sordariomycetes</taxon>
        <taxon>Sordariomycetidae</taxon>
        <taxon>Magnaporthales</taxon>
        <taxon>Magnaporthaceae</taxon>
        <taxon>Magnaporthiopsis</taxon>
    </lineage>
</organism>
<name>A0A0C4DKH6_MAGP6</name>
<sequence length="143" mass="15843">MGDCRSLQAVRGRAGERRRAYGGSWPSSWRSSAAVDEERRSRSSGSSWASGWRSSAVVQDATPGMFMSPIEMSQFTSSTEAVLRNRTGLAREAGRGERAERQEVGSEYGMVASATELEQLLSMGQSARHRGGRAEREWGYWKF</sequence>
<gene>
    <name evidence="2" type="ORF">MAPG_00249</name>
</gene>
<evidence type="ECO:0000313" key="4">
    <source>
        <dbReference type="Proteomes" id="UP000011715"/>
    </source>
</evidence>
<dbReference type="EMBL" id="ADBL01000057">
    <property type="status" value="NOT_ANNOTATED_CDS"/>
    <property type="molecule type" value="Genomic_DNA"/>
</dbReference>
<keyword evidence="4" id="KW-1185">Reference proteome</keyword>
<dbReference type="AlphaFoldDB" id="A0A0C4DKH6"/>
<proteinExistence type="predicted"/>
<feature type="region of interest" description="Disordered" evidence="1">
    <location>
        <begin position="88"/>
        <end position="107"/>
    </location>
</feature>
<protein>
    <submittedName>
        <fullName evidence="2 3">Uncharacterized protein</fullName>
    </submittedName>
</protein>
<reference evidence="3" key="4">
    <citation type="journal article" date="2015" name="G3 (Bethesda)">
        <title>Genome sequences of three phytopathogenic species of the Magnaporthaceae family of fungi.</title>
        <authorList>
            <person name="Okagaki L.H."/>
            <person name="Nunes C.C."/>
            <person name="Sailsbery J."/>
            <person name="Clay B."/>
            <person name="Brown D."/>
            <person name="John T."/>
            <person name="Oh Y."/>
            <person name="Young N."/>
            <person name="Fitzgerald M."/>
            <person name="Haas B.J."/>
            <person name="Zeng Q."/>
            <person name="Young S."/>
            <person name="Adiconis X."/>
            <person name="Fan L."/>
            <person name="Levin J.Z."/>
            <person name="Mitchell T.K."/>
            <person name="Okubara P.A."/>
            <person name="Farman M.L."/>
            <person name="Kohn L.M."/>
            <person name="Birren B."/>
            <person name="Ma L.-J."/>
            <person name="Dean R.A."/>
        </authorList>
    </citation>
    <scope>NUCLEOTIDE SEQUENCE</scope>
    <source>
        <strain evidence="3">ATCC 64411 / 73-15</strain>
    </source>
</reference>
<feature type="compositionally biased region" description="Basic and acidic residues" evidence="1">
    <location>
        <begin position="92"/>
        <end position="104"/>
    </location>
</feature>
<evidence type="ECO:0000313" key="3">
    <source>
        <dbReference type="EnsemblFungi" id="MAPG_00249T0"/>
    </source>
</evidence>
<accession>A0A0C4DKH6</accession>
<feature type="region of interest" description="Disordered" evidence="1">
    <location>
        <begin position="1"/>
        <end position="54"/>
    </location>
</feature>
<evidence type="ECO:0000313" key="2">
    <source>
        <dbReference type="EMBL" id="KLU81154.1"/>
    </source>
</evidence>
<reference evidence="2" key="1">
    <citation type="submission" date="2010-05" db="EMBL/GenBank/DDBJ databases">
        <title>The Genome Sequence of Magnaporthe poae strain ATCC 64411.</title>
        <authorList>
            <consortium name="The Broad Institute Genome Sequencing Platform"/>
            <consortium name="Broad Institute Genome Sequencing Center for Infectious Disease"/>
            <person name="Ma L.-J."/>
            <person name="Dead R."/>
            <person name="Young S."/>
            <person name="Zeng Q."/>
            <person name="Koehrsen M."/>
            <person name="Alvarado L."/>
            <person name="Berlin A."/>
            <person name="Chapman S.B."/>
            <person name="Chen Z."/>
            <person name="Freedman E."/>
            <person name="Gellesch M."/>
            <person name="Goldberg J."/>
            <person name="Griggs A."/>
            <person name="Gujja S."/>
            <person name="Heilman E.R."/>
            <person name="Heiman D."/>
            <person name="Hepburn T."/>
            <person name="Howarth C."/>
            <person name="Jen D."/>
            <person name="Larson L."/>
            <person name="Mehta T."/>
            <person name="Neiman D."/>
            <person name="Pearson M."/>
            <person name="Roberts A."/>
            <person name="Saif S."/>
            <person name="Shea T."/>
            <person name="Shenoy N."/>
            <person name="Sisk P."/>
            <person name="Stolte C."/>
            <person name="Sykes S."/>
            <person name="Walk T."/>
            <person name="White J."/>
            <person name="Yandava C."/>
            <person name="Haas B."/>
            <person name="Nusbaum C."/>
            <person name="Birren B."/>
        </authorList>
    </citation>
    <scope>NUCLEOTIDE SEQUENCE</scope>
    <source>
        <strain evidence="2">ATCC 64411</strain>
    </source>
</reference>
<evidence type="ECO:0000256" key="1">
    <source>
        <dbReference type="SAM" id="MobiDB-lite"/>
    </source>
</evidence>
<reference evidence="3" key="5">
    <citation type="submission" date="2015-06" db="UniProtKB">
        <authorList>
            <consortium name="EnsemblFungi"/>
        </authorList>
    </citation>
    <scope>IDENTIFICATION</scope>
    <source>
        <strain evidence="3">ATCC 64411</strain>
    </source>
</reference>